<dbReference type="InterPro" id="IPR017926">
    <property type="entry name" value="GATASE"/>
</dbReference>
<dbReference type="SUPFAM" id="SSF52317">
    <property type="entry name" value="Class I glutamine amidotransferase-like"/>
    <property type="match status" value="1"/>
</dbReference>
<sequence>MEEYHLIIDCGSTKTIHIAEILEAENLPWVIRKLDELLPIHYQQAKKILISGAPILLSKVDNQPYLEKLSFLRDINVPVFGICFGHQMLGLLDGGKVSLTTEARAEETIHQLIPEDPIFNGIDQNALFQEDHCESVSLPNGFIKLAESNSCDNECMKHKQKPWYGVQFHPEVTEGVGHLIIKNWLHLCS</sequence>
<evidence type="ECO:0000313" key="2">
    <source>
        <dbReference type="EMBL" id="NLR90315.1"/>
    </source>
</evidence>
<dbReference type="Pfam" id="PF00117">
    <property type="entry name" value="GATase"/>
    <property type="match status" value="1"/>
</dbReference>
<dbReference type="PANTHER" id="PTHR42695">
    <property type="entry name" value="GLUTAMINE AMIDOTRANSFERASE YLR126C-RELATED"/>
    <property type="match status" value="1"/>
</dbReference>
<gene>
    <name evidence="2" type="ORF">HGP29_03815</name>
</gene>
<dbReference type="AlphaFoldDB" id="A0A7X8SHF3"/>
<name>A0A7X8SHF3_9BACT</name>
<proteinExistence type="predicted"/>
<dbReference type="InterPro" id="IPR044992">
    <property type="entry name" value="ChyE-like"/>
</dbReference>
<dbReference type="EMBL" id="JABAIL010000001">
    <property type="protein sequence ID" value="NLR90315.1"/>
    <property type="molecule type" value="Genomic_DNA"/>
</dbReference>
<dbReference type="GO" id="GO:0005829">
    <property type="term" value="C:cytosol"/>
    <property type="evidence" value="ECO:0007669"/>
    <property type="project" value="TreeGrafter"/>
</dbReference>
<comment type="caution">
    <text evidence="2">The sequence shown here is derived from an EMBL/GenBank/DDBJ whole genome shotgun (WGS) entry which is preliminary data.</text>
</comment>
<protein>
    <recommendedName>
        <fullName evidence="1">Glutamine amidotransferase domain-containing protein</fullName>
    </recommendedName>
</protein>
<dbReference type="PROSITE" id="PS51273">
    <property type="entry name" value="GATASE_TYPE_1"/>
    <property type="match status" value="1"/>
</dbReference>
<reference evidence="2 3" key="1">
    <citation type="submission" date="2020-04" db="EMBL/GenBank/DDBJ databases">
        <title>Flammeovirga sp. SR4, a novel species isolated from seawater.</title>
        <authorList>
            <person name="Wang X."/>
        </authorList>
    </citation>
    <scope>NUCLEOTIDE SEQUENCE [LARGE SCALE GENOMIC DNA]</scope>
    <source>
        <strain evidence="2 3">SR4</strain>
    </source>
</reference>
<keyword evidence="3" id="KW-1185">Reference proteome</keyword>
<organism evidence="2 3">
    <name type="scientific">Flammeovirga agarivorans</name>
    <dbReference type="NCBI Taxonomy" id="2726742"/>
    <lineage>
        <taxon>Bacteria</taxon>
        <taxon>Pseudomonadati</taxon>
        <taxon>Bacteroidota</taxon>
        <taxon>Cytophagia</taxon>
        <taxon>Cytophagales</taxon>
        <taxon>Flammeovirgaceae</taxon>
        <taxon>Flammeovirga</taxon>
    </lineage>
</organism>
<accession>A0A7X8SHF3</accession>
<dbReference type="RefSeq" id="WP_168881018.1">
    <property type="nucleotide sequence ID" value="NZ_JABAIL010000001.1"/>
</dbReference>
<feature type="domain" description="Glutamine amidotransferase" evidence="1">
    <location>
        <begin position="6"/>
        <end position="184"/>
    </location>
</feature>
<dbReference type="PRINTS" id="PR00096">
    <property type="entry name" value="GATASE"/>
</dbReference>
<dbReference type="PANTHER" id="PTHR42695:SF5">
    <property type="entry name" value="GLUTAMINE AMIDOTRANSFERASE YLR126C-RELATED"/>
    <property type="match status" value="1"/>
</dbReference>
<dbReference type="Proteomes" id="UP000585050">
    <property type="component" value="Unassembled WGS sequence"/>
</dbReference>
<evidence type="ECO:0000313" key="3">
    <source>
        <dbReference type="Proteomes" id="UP000585050"/>
    </source>
</evidence>
<evidence type="ECO:0000259" key="1">
    <source>
        <dbReference type="Pfam" id="PF00117"/>
    </source>
</evidence>
<dbReference type="InterPro" id="IPR029062">
    <property type="entry name" value="Class_I_gatase-like"/>
</dbReference>
<dbReference type="Gene3D" id="3.40.50.880">
    <property type="match status" value="1"/>
</dbReference>